<reference evidence="7 8" key="1">
    <citation type="submission" date="2019-02" db="EMBL/GenBank/DDBJ databases">
        <title>Deep-cultivation of Planctomycetes and their phenomic and genomic characterization uncovers novel biology.</title>
        <authorList>
            <person name="Wiegand S."/>
            <person name="Jogler M."/>
            <person name="Boedeker C."/>
            <person name="Pinto D."/>
            <person name="Vollmers J."/>
            <person name="Rivas-Marin E."/>
            <person name="Kohn T."/>
            <person name="Peeters S.H."/>
            <person name="Heuer A."/>
            <person name="Rast P."/>
            <person name="Oberbeckmann S."/>
            <person name="Bunk B."/>
            <person name="Jeske O."/>
            <person name="Meyerdierks A."/>
            <person name="Storesund J.E."/>
            <person name="Kallscheuer N."/>
            <person name="Luecker S."/>
            <person name="Lage O.M."/>
            <person name="Pohl T."/>
            <person name="Merkel B.J."/>
            <person name="Hornburger P."/>
            <person name="Mueller R.-W."/>
            <person name="Bruemmer F."/>
            <person name="Labrenz M."/>
            <person name="Spormann A.M."/>
            <person name="Op den Camp H."/>
            <person name="Overmann J."/>
            <person name="Amann R."/>
            <person name="Jetten M.S.M."/>
            <person name="Mascher T."/>
            <person name="Medema M.H."/>
            <person name="Devos D.P."/>
            <person name="Kaster A.-K."/>
            <person name="Ovreas L."/>
            <person name="Rohde M."/>
            <person name="Galperin M.Y."/>
            <person name="Jogler C."/>
        </authorList>
    </citation>
    <scope>NUCLEOTIDE SEQUENCE [LARGE SCALE GENOMIC DNA]</scope>
    <source>
        <strain evidence="7 8">Poly30</strain>
    </source>
</reference>
<dbReference type="PANTHER" id="PTHR32071">
    <property type="entry name" value="TRANSCRIPTIONAL REGULATORY PROTEIN"/>
    <property type="match status" value="1"/>
</dbReference>
<dbReference type="InterPro" id="IPR025944">
    <property type="entry name" value="Sigma_54_int_dom_CS"/>
</dbReference>
<dbReference type="GO" id="GO:0006355">
    <property type="term" value="P:regulation of DNA-templated transcription"/>
    <property type="evidence" value="ECO:0007669"/>
    <property type="project" value="InterPro"/>
</dbReference>
<dbReference type="GO" id="GO:0003677">
    <property type="term" value="F:DNA binding"/>
    <property type="evidence" value="ECO:0007669"/>
    <property type="project" value="UniProtKB-KW"/>
</dbReference>
<evidence type="ECO:0000313" key="7">
    <source>
        <dbReference type="EMBL" id="QDV06216.1"/>
    </source>
</evidence>
<dbReference type="PROSITE" id="PS50045">
    <property type="entry name" value="SIGMA54_INTERACT_4"/>
    <property type="match status" value="1"/>
</dbReference>
<keyword evidence="5" id="KW-0804">Transcription</keyword>
<dbReference type="GO" id="GO:0005524">
    <property type="term" value="F:ATP binding"/>
    <property type="evidence" value="ECO:0007669"/>
    <property type="project" value="UniProtKB-KW"/>
</dbReference>
<gene>
    <name evidence="7" type="primary">nifA_2</name>
    <name evidence="7" type="ORF">Poly30_17230</name>
</gene>
<dbReference type="InterPro" id="IPR025662">
    <property type="entry name" value="Sigma_54_int_dom_ATP-bd_1"/>
</dbReference>
<dbReference type="InterPro" id="IPR027417">
    <property type="entry name" value="P-loop_NTPase"/>
</dbReference>
<evidence type="ECO:0000256" key="2">
    <source>
        <dbReference type="ARBA" id="ARBA00022840"/>
    </source>
</evidence>
<dbReference type="Gene3D" id="3.40.50.300">
    <property type="entry name" value="P-loop containing nucleotide triphosphate hydrolases"/>
    <property type="match status" value="1"/>
</dbReference>
<dbReference type="FunFam" id="3.40.50.300:FF:000006">
    <property type="entry name" value="DNA-binding transcriptional regulator NtrC"/>
    <property type="match status" value="1"/>
</dbReference>
<dbReference type="InterPro" id="IPR058031">
    <property type="entry name" value="AAA_lid_NorR"/>
</dbReference>
<dbReference type="CDD" id="cd00009">
    <property type="entry name" value="AAA"/>
    <property type="match status" value="1"/>
</dbReference>
<keyword evidence="8" id="KW-1185">Reference proteome</keyword>
<dbReference type="PROSITE" id="PS00688">
    <property type="entry name" value="SIGMA54_INTERACT_3"/>
    <property type="match status" value="1"/>
</dbReference>
<dbReference type="AlphaFoldDB" id="A0A518EQ62"/>
<dbReference type="EMBL" id="CP036434">
    <property type="protein sequence ID" value="QDV06216.1"/>
    <property type="molecule type" value="Genomic_DNA"/>
</dbReference>
<protein>
    <submittedName>
        <fullName evidence="7">Nif-specific regulatory protein</fullName>
    </submittedName>
</protein>
<dbReference type="SMART" id="SM00382">
    <property type="entry name" value="AAA"/>
    <property type="match status" value="1"/>
</dbReference>
<dbReference type="Pfam" id="PF00158">
    <property type="entry name" value="Sigma54_activat"/>
    <property type="match status" value="1"/>
</dbReference>
<accession>A0A518EQ62</accession>
<evidence type="ECO:0000256" key="1">
    <source>
        <dbReference type="ARBA" id="ARBA00022741"/>
    </source>
</evidence>
<proteinExistence type="predicted"/>
<evidence type="ECO:0000256" key="5">
    <source>
        <dbReference type="ARBA" id="ARBA00023163"/>
    </source>
</evidence>
<feature type="domain" description="Sigma-54 factor interaction" evidence="6">
    <location>
        <begin position="60"/>
        <end position="288"/>
    </location>
</feature>
<dbReference type="OrthoDB" id="9807827at2"/>
<organism evidence="7 8">
    <name type="scientific">Saltatorellus ferox</name>
    <dbReference type="NCBI Taxonomy" id="2528018"/>
    <lineage>
        <taxon>Bacteria</taxon>
        <taxon>Pseudomonadati</taxon>
        <taxon>Planctomycetota</taxon>
        <taxon>Planctomycetia</taxon>
        <taxon>Planctomycetia incertae sedis</taxon>
        <taxon>Saltatorellus</taxon>
    </lineage>
</organism>
<dbReference type="Proteomes" id="UP000320390">
    <property type="component" value="Chromosome"/>
</dbReference>
<dbReference type="SUPFAM" id="SSF52540">
    <property type="entry name" value="P-loop containing nucleoside triphosphate hydrolases"/>
    <property type="match status" value="1"/>
</dbReference>
<sequence length="307" mass="32888">MTSKELSADLRTALDGVLEKAADRGEWDVLRAHAEMRFAAGEPAKEGKAAGPGTKTRFGMIGDSPAMRALYDLLAKVAPSSVPVLIQGETGTGKELVAKALHANSPRAKKRLLAENCAAVPENLLESELFGHKKGAFTGAVEDRAGHFVAADGGTVFLDEIGDMPLTMQSKLLRVLQDGEVRPVGSNVSKKVDVRVVAATHKDLPQAVKAGTFREDLLFRLNVITLYLPPLREREGDIRMLAQGLLPGICAEVGREATLTEGALEALEAWSWPGNVRELENELRRAVALSDGTIRAVDLSPRLTAAV</sequence>
<name>A0A518EQ62_9BACT</name>
<evidence type="ECO:0000259" key="6">
    <source>
        <dbReference type="PROSITE" id="PS50045"/>
    </source>
</evidence>
<dbReference type="Pfam" id="PF25601">
    <property type="entry name" value="AAA_lid_14"/>
    <property type="match status" value="1"/>
</dbReference>
<evidence type="ECO:0000256" key="3">
    <source>
        <dbReference type="ARBA" id="ARBA00023015"/>
    </source>
</evidence>
<evidence type="ECO:0000313" key="8">
    <source>
        <dbReference type="Proteomes" id="UP000320390"/>
    </source>
</evidence>
<dbReference type="InterPro" id="IPR002078">
    <property type="entry name" value="Sigma_54_int"/>
</dbReference>
<evidence type="ECO:0000256" key="4">
    <source>
        <dbReference type="ARBA" id="ARBA00023125"/>
    </source>
</evidence>
<dbReference type="RefSeq" id="WP_145196201.1">
    <property type="nucleotide sequence ID" value="NZ_CP036434.1"/>
</dbReference>
<keyword evidence="4" id="KW-0238">DNA-binding</keyword>
<dbReference type="PROSITE" id="PS00675">
    <property type="entry name" value="SIGMA54_INTERACT_1"/>
    <property type="match status" value="1"/>
</dbReference>
<dbReference type="PROSITE" id="PS00676">
    <property type="entry name" value="SIGMA54_INTERACT_2"/>
    <property type="match status" value="1"/>
</dbReference>
<keyword evidence="1" id="KW-0547">Nucleotide-binding</keyword>
<dbReference type="InterPro" id="IPR003593">
    <property type="entry name" value="AAA+_ATPase"/>
</dbReference>
<dbReference type="InterPro" id="IPR025943">
    <property type="entry name" value="Sigma_54_int_dom_ATP-bd_2"/>
</dbReference>
<keyword evidence="3" id="KW-0805">Transcription regulation</keyword>
<dbReference type="Gene3D" id="1.10.8.60">
    <property type="match status" value="1"/>
</dbReference>
<keyword evidence="2" id="KW-0067">ATP-binding</keyword>